<organism evidence="2 3">
    <name type="scientific">Romanomermis culicivorax</name>
    <name type="common">Nematode worm</name>
    <dbReference type="NCBI Taxonomy" id="13658"/>
    <lineage>
        <taxon>Eukaryota</taxon>
        <taxon>Metazoa</taxon>
        <taxon>Ecdysozoa</taxon>
        <taxon>Nematoda</taxon>
        <taxon>Enoplea</taxon>
        <taxon>Dorylaimia</taxon>
        <taxon>Mermithida</taxon>
        <taxon>Mermithoidea</taxon>
        <taxon>Mermithidae</taxon>
        <taxon>Romanomermis</taxon>
    </lineage>
</organism>
<reference evidence="3" key="1">
    <citation type="submission" date="2022-11" db="UniProtKB">
        <authorList>
            <consortium name="WormBaseParasite"/>
        </authorList>
    </citation>
    <scope>IDENTIFICATION</scope>
</reference>
<keyword evidence="1" id="KW-1133">Transmembrane helix</keyword>
<evidence type="ECO:0000256" key="1">
    <source>
        <dbReference type="SAM" id="Phobius"/>
    </source>
</evidence>
<dbReference type="AlphaFoldDB" id="A0A915L723"/>
<evidence type="ECO:0000313" key="2">
    <source>
        <dbReference type="Proteomes" id="UP000887565"/>
    </source>
</evidence>
<protein>
    <submittedName>
        <fullName evidence="3">Uncharacterized protein</fullName>
    </submittedName>
</protein>
<dbReference type="Proteomes" id="UP000887565">
    <property type="component" value="Unplaced"/>
</dbReference>
<sequence>MDPGNIIDSFLYPTEVIPFEFLFNDHFVLDVFNYIPYVTSFLFGIFCYLETSNLRFKSGFYDVEHMFNMKGQVDVVKWAWVVKSGDQRQLIFFNFYFGPNFDQSQKQTISELEFSNLMDKLPAGARNIDGTFFYEYYFYHDEPRYYDPVTLKLAVKNPSRSMNGSRSKGLLGRAAEEFLAYRDEVSLDKLLYTVDQFWISSRNRSWQSKNNPSKACGFIHGLFFFAQYVQQARLEIYRHQNKDFEKFFLVVYSLAAPAPIYTISFNKGEYVNHYNSETKSEKTSLIPALPSFDQVSRNLEKSVVSEMIVQLHNNGRDYLTNLFENANNITRNEQLMQAFSVYLANIFDEEVSCQQRQNCMKLSQ</sequence>
<name>A0A915L723_ROMCU</name>
<keyword evidence="1" id="KW-0472">Membrane</keyword>
<proteinExistence type="predicted"/>
<feature type="transmembrane region" description="Helical" evidence="1">
    <location>
        <begin position="31"/>
        <end position="49"/>
    </location>
</feature>
<accession>A0A915L723</accession>
<dbReference type="WBParaSite" id="nRc.2.0.1.t45540-RA">
    <property type="protein sequence ID" value="nRc.2.0.1.t45540-RA"/>
    <property type="gene ID" value="nRc.2.0.1.g45540"/>
</dbReference>
<keyword evidence="1" id="KW-0812">Transmembrane</keyword>
<keyword evidence="2" id="KW-1185">Reference proteome</keyword>
<evidence type="ECO:0000313" key="3">
    <source>
        <dbReference type="WBParaSite" id="nRc.2.0.1.t45540-RA"/>
    </source>
</evidence>